<dbReference type="RefSeq" id="WP_345097689.1">
    <property type="nucleotide sequence ID" value="NZ_BAABGS010000008.1"/>
</dbReference>
<organism evidence="2 3">
    <name type="scientific">Chelativorans composti</name>
    <dbReference type="NCBI Taxonomy" id="768533"/>
    <lineage>
        <taxon>Bacteria</taxon>
        <taxon>Pseudomonadati</taxon>
        <taxon>Pseudomonadota</taxon>
        <taxon>Alphaproteobacteria</taxon>
        <taxon>Hyphomicrobiales</taxon>
        <taxon>Phyllobacteriaceae</taxon>
        <taxon>Chelativorans</taxon>
    </lineage>
</organism>
<sequence>MTNARLTIFGLFAAAATLLVAAPARAAEDNAPLVLAQGADCYAIGQRVAAQMGGQLAAANAENQGGQIVCRIVVLIPGGNGERPRREEVVVPAR</sequence>
<accession>A0ABW5DGL6</accession>
<evidence type="ECO:0000313" key="2">
    <source>
        <dbReference type="EMBL" id="MFD2259865.1"/>
    </source>
</evidence>
<reference evidence="3" key="1">
    <citation type="journal article" date="2019" name="Int. J. Syst. Evol. Microbiol.">
        <title>The Global Catalogue of Microorganisms (GCM) 10K type strain sequencing project: providing services to taxonomists for standard genome sequencing and annotation.</title>
        <authorList>
            <consortium name="The Broad Institute Genomics Platform"/>
            <consortium name="The Broad Institute Genome Sequencing Center for Infectious Disease"/>
            <person name="Wu L."/>
            <person name="Ma J."/>
        </authorList>
    </citation>
    <scope>NUCLEOTIDE SEQUENCE [LARGE SCALE GENOMIC DNA]</scope>
    <source>
        <strain evidence="3">KCTC 23707</strain>
    </source>
</reference>
<feature type="chain" id="PRO_5045379767" evidence="1">
    <location>
        <begin position="27"/>
        <end position="94"/>
    </location>
</feature>
<protein>
    <submittedName>
        <fullName evidence="2">Uncharacterized protein</fullName>
    </submittedName>
</protein>
<keyword evidence="3" id="KW-1185">Reference proteome</keyword>
<dbReference type="EMBL" id="JBHUIR010000029">
    <property type="protein sequence ID" value="MFD2259865.1"/>
    <property type="molecule type" value="Genomic_DNA"/>
</dbReference>
<evidence type="ECO:0000256" key="1">
    <source>
        <dbReference type="SAM" id="SignalP"/>
    </source>
</evidence>
<name>A0ABW5DGL6_9HYPH</name>
<comment type="caution">
    <text evidence="2">The sequence shown here is derived from an EMBL/GenBank/DDBJ whole genome shotgun (WGS) entry which is preliminary data.</text>
</comment>
<keyword evidence="1" id="KW-0732">Signal</keyword>
<evidence type="ECO:0000313" key="3">
    <source>
        <dbReference type="Proteomes" id="UP001597373"/>
    </source>
</evidence>
<proteinExistence type="predicted"/>
<feature type="signal peptide" evidence="1">
    <location>
        <begin position="1"/>
        <end position="26"/>
    </location>
</feature>
<dbReference type="Proteomes" id="UP001597373">
    <property type="component" value="Unassembled WGS sequence"/>
</dbReference>
<gene>
    <name evidence="2" type="ORF">ACFSMZ_08810</name>
</gene>